<dbReference type="AlphaFoldDB" id="A0A250X4V8"/>
<name>A0A250X4V8_9CHLO</name>
<dbReference type="Proteomes" id="UP000232323">
    <property type="component" value="Unassembled WGS sequence"/>
</dbReference>
<evidence type="ECO:0000313" key="2">
    <source>
        <dbReference type="EMBL" id="GAX78115.1"/>
    </source>
</evidence>
<accession>A0A250X4V8</accession>
<keyword evidence="3" id="KW-1185">Reference proteome</keyword>
<protein>
    <submittedName>
        <fullName evidence="2">Uncharacterized protein</fullName>
    </submittedName>
</protein>
<proteinExistence type="predicted"/>
<organism evidence="2 3">
    <name type="scientific">Chlamydomonas eustigma</name>
    <dbReference type="NCBI Taxonomy" id="1157962"/>
    <lineage>
        <taxon>Eukaryota</taxon>
        <taxon>Viridiplantae</taxon>
        <taxon>Chlorophyta</taxon>
        <taxon>core chlorophytes</taxon>
        <taxon>Chlorophyceae</taxon>
        <taxon>CS clade</taxon>
        <taxon>Chlamydomonadales</taxon>
        <taxon>Chlamydomonadaceae</taxon>
        <taxon>Chlamydomonas</taxon>
    </lineage>
</organism>
<feature type="region of interest" description="Disordered" evidence="1">
    <location>
        <begin position="192"/>
        <end position="234"/>
    </location>
</feature>
<gene>
    <name evidence="2" type="ORF">CEUSTIGMA_g5557.t1</name>
</gene>
<dbReference type="EMBL" id="BEGY01000029">
    <property type="protein sequence ID" value="GAX78115.1"/>
    <property type="molecule type" value="Genomic_DNA"/>
</dbReference>
<reference evidence="2 3" key="1">
    <citation type="submission" date="2017-08" db="EMBL/GenBank/DDBJ databases">
        <title>Acidophilic green algal genome provides insights into adaptation to an acidic environment.</title>
        <authorList>
            <person name="Hirooka S."/>
            <person name="Hirose Y."/>
            <person name="Kanesaki Y."/>
            <person name="Higuchi S."/>
            <person name="Fujiwara T."/>
            <person name="Onuma R."/>
            <person name="Era A."/>
            <person name="Ohbayashi R."/>
            <person name="Uzuka A."/>
            <person name="Nozaki H."/>
            <person name="Yoshikawa H."/>
            <person name="Miyagishima S.Y."/>
        </authorList>
    </citation>
    <scope>NUCLEOTIDE SEQUENCE [LARGE SCALE GENOMIC DNA]</scope>
    <source>
        <strain evidence="2 3">NIES-2499</strain>
    </source>
</reference>
<comment type="caution">
    <text evidence="2">The sequence shown here is derived from an EMBL/GenBank/DDBJ whole genome shotgun (WGS) entry which is preliminary data.</text>
</comment>
<feature type="region of interest" description="Disordered" evidence="1">
    <location>
        <begin position="342"/>
        <end position="362"/>
    </location>
</feature>
<feature type="compositionally biased region" description="Polar residues" evidence="1">
    <location>
        <begin position="105"/>
        <end position="126"/>
    </location>
</feature>
<evidence type="ECO:0000256" key="1">
    <source>
        <dbReference type="SAM" id="MobiDB-lite"/>
    </source>
</evidence>
<evidence type="ECO:0000313" key="3">
    <source>
        <dbReference type="Proteomes" id="UP000232323"/>
    </source>
</evidence>
<feature type="compositionally biased region" description="Pro residues" evidence="1">
    <location>
        <begin position="195"/>
        <end position="228"/>
    </location>
</feature>
<feature type="region of interest" description="Disordered" evidence="1">
    <location>
        <begin position="97"/>
        <end position="126"/>
    </location>
</feature>
<sequence length="451" mass="48284">MVANVLDMDANYLLTTTDDEVMRNQNQAMGDTSTTASNNDVATNKRSSCNRLNTSSAVAAVSKGDTGYCQCGSIEDGMLLPHNACHRNMVLGDGMLSHNAPGTKGSATEASAGNDQLTNSEDTAAPQTESEWLAFLLGSELDDWGLPCKDDIDVFKSVLKTAPRHDAAASVERDTQRSYSGFSEGWDVDMITGCPPLPDAPRQDPLPPDAPRQDPLPPVVPRQDPPLHLPSTSRTWISRPVDTSATAANTDTETETETAICDHALMLSTATLLGRRGGVSLIPLNGNVDTRRCDVEACYIGGYEGPPYNVESYGLDGNLCSLHQHGQGEPVILERVDVSRSNPAAPRGISRSNPVAPQGISRRNPVAPRGISTDHYVLQQHSAPFSTCEHSTVGYKSPQGAALTEVAGLSCDRGSSSSRCIKTDSVLCTSHRQPSPYLSDQVRYMKCGLRT</sequence>